<organism>
    <name type="scientific">Ixodes scapularis</name>
    <name type="common">Black-legged tick</name>
    <name type="synonym">Deer tick</name>
    <dbReference type="NCBI Taxonomy" id="6945"/>
    <lineage>
        <taxon>Eukaryota</taxon>
        <taxon>Metazoa</taxon>
        <taxon>Ecdysozoa</taxon>
        <taxon>Arthropoda</taxon>
        <taxon>Chelicerata</taxon>
        <taxon>Arachnida</taxon>
        <taxon>Acari</taxon>
        <taxon>Parasitiformes</taxon>
        <taxon>Ixodida</taxon>
        <taxon>Ixodoidea</taxon>
        <taxon>Ixodidae</taxon>
        <taxon>Ixodinae</taxon>
        <taxon>Ixodes</taxon>
    </lineage>
</organism>
<evidence type="ECO:0000256" key="1">
    <source>
        <dbReference type="SAM" id="MobiDB-lite"/>
    </source>
</evidence>
<feature type="region of interest" description="Disordered" evidence="1">
    <location>
        <begin position="1"/>
        <end position="45"/>
    </location>
</feature>
<protein>
    <submittedName>
        <fullName evidence="2 3">Uncharacterized protein</fullName>
    </submittedName>
</protein>
<dbReference type="InParanoid" id="B7PTA7"/>
<evidence type="ECO:0000313" key="4">
    <source>
        <dbReference type="Proteomes" id="UP000001555"/>
    </source>
</evidence>
<dbReference type="PaxDb" id="6945-B7PTA7"/>
<evidence type="ECO:0000313" key="3">
    <source>
        <dbReference type="EnsemblMetazoa" id="ISCW019318-PA"/>
    </source>
</evidence>
<dbReference type="AlphaFoldDB" id="B7PTA7"/>
<name>B7PTA7_IXOSC</name>
<reference evidence="2 4" key="1">
    <citation type="submission" date="2008-03" db="EMBL/GenBank/DDBJ databases">
        <title>Annotation of Ixodes scapularis.</title>
        <authorList>
            <consortium name="Ixodes scapularis Genome Project Consortium"/>
            <person name="Caler E."/>
            <person name="Hannick L.I."/>
            <person name="Bidwell S."/>
            <person name="Joardar V."/>
            <person name="Thiagarajan M."/>
            <person name="Amedeo P."/>
            <person name="Galinsky K.J."/>
            <person name="Schobel S."/>
            <person name="Inman J."/>
            <person name="Hostetler J."/>
            <person name="Miller J."/>
            <person name="Hammond M."/>
            <person name="Megy K."/>
            <person name="Lawson D."/>
            <person name="Kodira C."/>
            <person name="Sutton G."/>
            <person name="Meyer J."/>
            <person name="Hill C.A."/>
            <person name="Birren B."/>
            <person name="Nene V."/>
            <person name="Collins F."/>
            <person name="Alarcon-Chaidez F."/>
            <person name="Wikel S."/>
            <person name="Strausberg R."/>
        </authorList>
    </citation>
    <scope>NUCLEOTIDE SEQUENCE [LARGE SCALE GENOMIC DNA]</scope>
    <source>
        <strain evidence="4">Wikel</strain>
        <strain evidence="2">Wikel colony</strain>
    </source>
</reference>
<evidence type="ECO:0000313" key="2">
    <source>
        <dbReference type="EMBL" id="EEC09829.1"/>
    </source>
</evidence>
<gene>
    <name evidence="2" type="ORF">IscW_ISCW019318</name>
</gene>
<dbReference type="VEuPathDB" id="VectorBase:ISCW019318"/>
<dbReference type="EMBL" id="ABJB010156999">
    <property type="status" value="NOT_ANNOTATED_CDS"/>
    <property type="molecule type" value="Genomic_DNA"/>
</dbReference>
<feature type="region of interest" description="Disordered" evidence="1">
    <location>
        <begin position="116"/>
        <end position="135"/>
    </location>
</feature>
<dbReference type="HOGENOM" id="CLU_1397765_0_0_1"/>
<dbReference type="VEuPathDB" id="VectorBase:ISCI019318"/>
<keyword evidence="4" id="KW-1185">Reference proteome</keyword>
<sequence>MDPRSRSRRPETSSPKSGAGGRSRRQTRRHRPPLSSSAGWSAAGQVTGCQPAPGYPPTPVLVLPNCSLPPPPGYPCTAKLPGYLVQGHTVFVPNTSPALVKPHSCASGYSKNAGQRGYYREEDPARGSSTLGTKRRTKKLKREVCQRLGDGRYLCRKRNGLCPQVWIPAACKTDKTSHGTAARMLGRGYSSTRFV</sequence>
<feature type="compositionally biased region" description="Basic residues" evidence="1">
    <location>
        <begin position="22"/>
        <end position="32"/>
    </location>
</feature>
<feature type="compositionally biased region" description="Basic and acidic residues" evidence="1">
    <location>
        <begin position="1"/>
        <end position="11"/>
    </location>
</feature>
<dbReference type="Proteomes" id="UP000001555">
    <property type="component" value="Unassembled WGS sequence"/>
</dbReference>
<reference evidence="3" key="2">
    <citation type="submission" date="2020-05" db="UniProtKB">
        <authorList>
            <consortium name="EnsemblMetazoa"/>
        </authorList>
    </citation>
    <scope>IDENTIFICATION</scope>
    <source>
        <strain evidence="3">wikel</strain>
    </source>
</reference>
<proteinExistence type="predicted"/>
<dbReference type="EnsemblMetazoa" id="ISCW019318-RA">
    <property type="protein sequence ID" value="ISCW019318-PA"/>
    <property type="gene ID" value="ISCW019318"/>
</dbReference>
<dbReference type="EMBL" id="DS784725">
    <property type="protein sequence ID" value="EEC09829.1"/>
    <property type="molecule type" value="Genomic_DNA"/>
</dbReference>
<dbReference type="EMBL" id="ABJB010701402">
    <property type="status" value="NOT_ANNOTATED_CDS"/>
    <property type="molecule type" value="Genomic_DNA"/>
</dbReference>
<accession>B7PTA7</accession>